<evidence type="ECO:0000259" key="4">
    <source>
        <dbReference type="Pfam" id="PF00892"/>
    </source>
</evidence>
<dbReference type="RefSeq" id="WP_326832276.1">
    <property type="nucleotide sequence ID" value="NZ_VUNC01000006.1"/>
</dbReference>
<feature type="transmembrane region" description="Helical" evidence="3">
    <location>
        <begin position="95"/>
        <end position="112"/>
    </location>
</feature>
<dbReference type="GO" id="GO:0016020">
    <property type="term" value="C:membrane"/>
    <property type="evidence" value="ECO:0007669"/>
    <property type="project" value="InterPro"/>
</dbReference>
<dbReference type="PANTHER" id="PTHR22911:SF102">
    <property type="entry name" value="MEMBRANE PROTEIN"/>
    <property type="match status" value="1"/>
</dbReference>
<evidence type="ECO:0000256" key="1">
    <source>
        <dbReference type="ARBA" id="ARBA00007362"/>
    </source>
</evidence>
<evidence type="ECO:0000313" key="6">
    <source>
        <dbReference type="Proteomes" id="UP000469325"/>
    </source>
</evidence>
<keyword evidence="3" id="KW-1133">Transmembrane helix</keyword>
<gene>
    <name evidence="5" type="ORF">FYJ68_07780</name>
</gene>
<feature type="transmembrane region" description="Helical" evidence="3">
    <location>
        <begin position="121"/>
        <end position="139"/>
    </location>
</feature>
<feature type="transmembrane region" description="Helical" evidence="3">
    <location>
        <begin position="63"/>
        <end position="83"/>
    </location>
</feature>
<dbReference type="InterPro" id="IPR037185">
    <property type="entry name" value="EmrE-like"/>
</dbReference>
<reference evidence="5 6" key="1">
    <citation type="submission" date="2019-08" db="EMBL/GenBank/DDBJ databases">
        <title>In-depth cultivation of the pig gut microbiome towards novel bacterial diversity and tailored functional studies.</title>
        <authorList>
            <person name="Wylensek D."/>
            <person name="Hitch T.C.A."/>
            <person name="Clavel T."/>
        </authorList>
    </citation>
    <scope>NUCLEOTIDE SEQUENCE [LARGE SCALE GENOMIC DNA]</scope>
    <source>
        <strain evidence="5 6">CA-Schmier-601-WT-1</strain>
    </source>
</reference>
<feature type="transmembrane region" description="Helical" evidence="3">
    <location>
        <begin position="32"/>
        <end position="51"/>
    </location>
</feature>
<feature type="transmembrane region" description="Helical" evidence="3">
    <location>
        <begin position="206"/>
        <end position="225"/>
    </location>
</feature>
<keyword evidence="6" id="KW-1185">Reference proteome</keyword>
<feature type="transmembrane region" description="Helical" evidence="3">
    <location>
        <begin position="145"/>
        <end position="164"/>
    </location>
</feature>
<proteinExistence type="inferred from homology"/>
<feature type="transmembrane region" description="Helical" evidence="3">
    <location>
        <begin position="262"/>
        <end position="281"/>
    </location>
</feature>
<feature type="domain" description="EamA" evidence="4">
    <location>
        <begin position="9"/>
        <end position="135"/>
    </location>
</feature>
<comment type="similarity">
    <text evidence="1">Belongs to the EamA transporter family.</text>
</comment>
<dbReference type="SUPFAM" id="SSF103481">
    <property type="entry name" value="Multidrug resistance efflux transporter EmrE"/>
    <property type="match status" value="2"/>
</dbReference>
<feature type="transmembrane region" description="Helical" evidence="3">
    <location>
        <begin position="176"/>
        <end position="194"/>
    </location>
</feature>
<dbReference type="PANTHER" id="PTHR22911">
    <property type="entry name" value="ACYL-MALONYL CONDENSING ENZYME-RELATED"/>
    <property type="match status" value="1"/>
</dbReference>
<protein>
    <submittedName>
        <fullName evidence="5">EamA family transporter</fullName>
    </submittedName>
</protein>
<sequence length="307" mass="30959">MSRSYGKYLASLLLFGSNGIVASGISLPSTQIVLLRTLLGAVLLVVVLLVSRQPLVGREHPRQVAALAVSGGALGVSWVFLFQAYRLVGVGTSTLLYYLGPVIVMALAPLLLHERLGAPKLACFAAVLLGAYLVVSQGSGGLGSARGILCGLGAAAFYAVMVIAGKGSHDVGGLEAATIQLVASFAVVALYTPFAGALQPVAPSSLPMVAMLGLVNTGLGCYLYFSAMGRLSVQSVSVLGYLEPVSAVLLSAILLAEPLGPGRILGAVLVLGGAMACELVGRRQTADGRGSRGGVVPDGASASGIAA</sequence>
<dbReference type="AlphaFoldDB" id="A0A6N7XSJ4"/>
<feature type="domain" description="EamA" evidence="4">
    <location>
        <begin position="146"/>
        <end position="275"/>
    </location>
</feature>
<dbReference type="EMBL" id="VUNC01000006">
    <property type="protein sequence ID" value="MST73006.1"/>
    <property type="molecule type" value="Genomic_DNA"/>
</dbReference>
<accession>A0A6N7XSJ4</accession>
<evidence type="ECO:0000256" key="3">
    <source>
        <dbReference type="SAM" id="Phobius"/>
    </source>
</evidence>
<keyword evidence="3" id="KW-0812">Transmembrane</keyword>
<keyword evidence="3" id="KW-0472">Membrane</keyword>
<comment type="caution">
    <text evidence="5">The sequence shown here is derived from an EMBL/GenBank/DDBJ whole genome shotgun (WGS) entry which is preliminary data.</text>
</comment>
<evidence type="ECO:0000313" key="5">
    <source>
        <dbReference type="EMBL" id="MST73006.1"/>
    </source>
</evidence>
<organism evidence="5 6">
    <name type="scientific">Olsenella porci</name>
    <dbReference type="NCBI Taxonomy" id="2652279"/>
    <lineage>
        <taxon>Bacteria</taxon>
        <taxon>Bacillati</taxon>
        <taxon>Actinomycetota</taxon>
        <taxon>Coriobacteriia</taxon>
        <taxon>Coriobacteriales</taxon>
        <taxon>Atopobiaceae</taxon>
        <taxon>Olsenella</taxon>
    </lineage>
</organism>
<evidence type="ECO:0000256" key="2">
    <source>
        <dbReference type="SAM" id="MobiDB-lite"/>
    </source>
</evidence>
<name>A0A6N7XSJ4_9ACTN</name>
<dbReference type="Proteomes" id="UP000469325">
    <property type="component" value="Unassembled WGS sequence"/>
</dbReference>
<dbReference type="InterPro" id="IPR000620">
    <property type="entry name" value="EamA_dom"/>
</dbReference>
<dbReference type="Pfam" id="PF00892">
    <property type="entry name" value="EamA"/>
    <property type="match status" value="2"/>
</dbReference>
<feature type="transmembrane region" description="Helical" evidence="3">
    <location>
        <begin position="237"/>
        <end position="256"/>
    </location>
</feature>
<feature type="region of interest" description="Disordered" evidence="2">
    <location>
        <begin position="285"/>
        <end position="307"/>
    </location>
</feature>